<dbReference type="EC" id="3.4.11.4" evidence="9"/>
<dbReference type="NCBIfam" id="TIGR01882">
    <property type="entry name" value="peptidase-T"/>
    <property type="match status" value="1"/>
</dbReference>
<dbReference type="GO" id="GO:0006508">
    <property type="term" value="P:proteolysis"/>
    <property type="evidence" value="ECO:0007669"/>
    <property type="project" value="UniProtKB-UniRule"/>
</dbReference>
<keyword evidence="14" id="KW-1185">Reference proteome</keyword>
<keyword evidence="8 9" id="KW-0482">Metalloprotease</keyword>
<dbReference type="Proteomes" id="UP000190105">
    <property type="component" value="Unassembled WGS sequence"/>
</dbReference>
<dbReference type="CDD" id="cd03892">
    <property type="entry name" value="M20_peptT"/>
    <property type="match status" value="1"/>
</dbReference>
<dbReference type="SUPFAM" id="SSF55031">
    <property type="entry name" value="Bacterial exopeptidase dimerisation domain"/>
    <property type="match status" value="1"/>
</dbReference>
<dbReference type="EMBL" id="FUYH01000022">
    <property type="protein sequence ID" value="SKA96702.1"/>
    <property type="molecule type" value="Genomic_DNA"/>
</dbReference>
<dbReference type="HAMAP" id="MF_00550">
    <property type="entry name" value="Aminopeptidase_M20"/>
    <property type="match status" value="1"/>
</dbReference>
<dbReference type="GO" id="GO:0043171">
    <property type="term" value="P:peptide catabolic process"/>
    <property type="evidence" value="ECO:0007669"/>
    <property type="project" value="UniProtKB-UniRule"/>
</dbReference>
<feature type="binding site" evidence="9 11">
    <location>
        <position position="380"/>
    </location>
    <ligand>
        <name>Zn(2+)</name>
        <dbReference type="ChEBI" id="CHEBI:29105"/>
        <label>2</label>
    </ligand>
</feature>
<dbReference type="PROSITE" id="PS00758">
    <property type="entry name" value="ARGE_DAPE_CPG2_1"/>
    <property type="match status" value="1"/>
</dbReference>
<evidence type="ECO:0000256" key="2">
    <source>
        <dbReference type="ARBA" id="ARBA00009692"/>
    </source>
</evidence>
<keyword evidence="5 9" id="KW-0479">Metal-binding</keyword>
<evidence type="ECO:0000259" key="12">
    <source>
        <dbReference type="Pfam" id="PF07687"/>
    </source>
</evidence>
<organism evidence="13 14">
    <name type="scientific">Caloramator quimbayensis</name>
    <dbReference type="NCBI Taxonomy" id="1147123"/>
    <lineage>
        <taxon>Bacteria</taxon>
        <taxon>Bacillati</taxon>
        <taxon>Bacillota</taxon>
        <taxon>Clostridia</taxon>
        <taxon>Eubacteriales</taxon>
        <taxon>Clostridiaceae</taxon>
        <taxon>Caloramator</taxon>
    </lineage>
</organism>
<feature type="binding site" evidence="9 11">
    <location>
        <position position="176"/>
    </location>
    <ligand>
        <name>Zn(2+)</name>
        <dbReference type="ChEBI" id="CHEBI:29105"/>
        <label>2</label>
    </ligand>
</feature>
<comment type="subcellular location">
    <subcellularLocation>
        <location evidence="9">Cytoplasm</location>
    </subcellularLocation>
</comment>
<dbReference type="AlphaFoldDB" id="A0A1T4Y4F8"/>
<comment type="cofactor">
    <cofactor evidence="9 11">
        <name>Zn(2+)</name>
        <dbReference type="ChEBI" id="CHEBI:29105"/>
    </cofactor>
    <text evidence="9 11">Binds 2 Zn(2+) ions per subunit.</text>
</comment>
<comment type="similarity">
    <text evidence="2 9">Belongs to the peptidase M20B family.</text>
</comment>
<evidence type="ECO:0000313" key="13">
    <source>
        <dbReference type="EMBL" id="SKA96702.1"/>
    </source>
</evidence>
<keyword evidence="3 9" id="KW-0031">Aminopeptidase</keyword>
<evidence type="ECO:0000256" key="11">
    <source>
        <dbReference type="PIRSR" id="PIRSR037215-2"/>
    </source>
</evidence>
<feature type="binding site" evidence="9 11">
    <location>
        <position position="141"/>
    </location>
    <ligand>
        <name>Zn(2+)</name>
        <dbReference type="ChEBI" id="CHEBI:29105"/>
        <label>1</label>
    </ligand>
</feature>
<keyword evidence="9" id="KW-0963">Cytoplasm</keyword>
<dbReference type="InterPro" id="IPR002933">
    <property type="entry name" value="Peptidase_M20"/>
</dbReference>
<dbReference type="InterPro" id="IPR036264">
    <property type="entry name" value="Bact_exopeptidase_dim_dom"/>
</dbReference>
<reference evidence="14" key="1">
    <citation type="submission" date="2017-02" db="EMBL/GenBank/DDBJ databases">
        <authorList>
            <person name="Varghese N."/>
            <person name="Submissions S."/>
        </authorList>
    </citation>
    <scope>NUCLEOTIDE SEQUENCE [LARGE SCALE GENOMIC DNA]</scope>
    <source>
        <strain evidence="14">USBA 833</strain>
    </source>
</reference>
<evidence type="ECO:0000256" key="6">
    <source>
        <dbReference type="ARBA" id="ARBA00022801"/>
    </source>
</evidence>
<evidence type="ECO:0000256" key="3">
    <source>
        <dbReference type="ARBA" id="ARBA00022438"/>
    </source>
</evidence>
<dbReference type="Gene3D" id="3.40.630.10">
    <property type="entry name" value="Zn peptidases"/>
    <property type="match status" value="1"/>
</dbReference>
<sequence length="410" mass="46007">MSGVLGKFLEYVKFDTRSDDESDTTPSTKNQLKLAEFLVKQLKSIGIQDVSMDEYGYVYASLPKNTEKDVPTIGFIAHMDTSPEMAGDGIKPNIIENYDGKDIVLNDEKNIIMLVDEHPHLKNYIGKTIITTDGTTLLGADDKAGIAEIVEVLEYLINHPEIPHGTIKAAFTPDEEVGRGTEKFNLEKFGADFAYTVDGGALGEFEYESFNAADARITINGVNSHPGDAKGKMKNSLLIANELIDMMPKDEIPSRTGGYEGFYHLLFIRGDVEKTNLRFLIRDFDKDKFEERKKFIVDNVDKLNNKYGKDTIVIEVKDQYYNMRQKIEEDRKVVDIALKAIKECNITSKVKPIRGGTDGSALTFKGLLTPNLFTGGHNFHGRYEYICKESMEKAVEVILKIVDICAKELQ</sequence>
<keyword evidence="6 9" id="KW-0378">Hydrolase</keyword>
<feature type="binding site" evidence="9 11">
    <location>
        <position position="78"/>
    </location>
    <ligand>
        <name>Zn(2+)</name>
        <dbReference type="ChEBI" id="CHEBI:29105"/>
        <label>1</label>
    </ligand>
</feature>
<dbReference type="InterPro" id="IPR010161">
    <property type="entry name" value="Peptidase_M20B"/>
</dbReference>
<name>A0A1T4Y4F8_9CLOT</name>
<dbReference type="OrthoDB" id="9804934at2"/>
<evidence type="ECO:0000256" key="8">
    <source>
        <dbReference type="ARBA" id="ARBA00023049"/>
    </source>
</evidence>
<evidence type="ECO:0000313" key="14">
    <source>
        <dbReference type="Proteomes" id="UP000190105"/>
    </source>
</evidence>
<dbReference type="RefSeq" id="WP_078697341.1">
    <property type="nucleotide sequence ID" value="NZ_FUYH01000022.1"/>
</dbReference>
<dbReference type="GO" id="GO:0008270">
    <property type="term" value="F:zinc ion binding"/>
    <property type="evidence" value="ECO:0007669"/>
    <property type="project" value="UniProtKB-UniRule"/>
</dbReference>
<feature type="active site" description="Proton acceptor" evidence="9 10">
    <location>
        <position position="175"/>
    </location>
</feature>
<proteinExistence type="inferred from homology"/>
<protein>
    <recommendedName>
        <fullName evidence="9">Peptidase T</fullName>
        <ecNumber evidence="9">3.4.11.4</ecNumber>
    </recommendedName>
    <alternativeName>
        <fullName evidence="9">Aminotripeptidase</fullName>
        <shortName evidence="9">Tripeptidase</shortName>
    </alternativeName>
    <alternativeName>
        <fullName evidence="9">Tripeptide aminopeptidase</fullName>
    </alternativeName>
</protein>
<dbReference type="InterPro" id="IPR001261">
    <property type="entry name" value="ArgE/DapE_CS"/>
</dbReference>
<dbReference type="Gene3D" id="3.30.70.360">
    <property type="match status" value="1"/>
</dbReference>
<evidence type="ECO:0000256" key="10">
    <source>
        <dbReference type="PIRSR" id="PIRSR037215-1"/>
    </source>
</evidence>
<feature type="domain" description="Peptidase M20 dimerisation" evidence="12">
    <location>
        <begin position="207"/>
        <end position="306"/>
    </location>
</feature>
<evidence type="ECO:0000256" key="4">
    <source>
        <dbReference type="ARBA" id="ARBA00022670"/>
    </source>
</evidence>
<feature type="binding site" evidence="9 11">
    <location>
        <position position="198"/>
    </location>
    <ligand>
        <name>Zn(2+)</name>
        <dbReference type="ChEBI" id="CHEBI:29105"/>
        <label>1</label>
    </ligand>
</feature>
<evidence type="ECO:0000256" key="1">
    <source>
        <dbReference type="ARBA" id="ARBA00000870"/>
    </source>
</evidence>
<gene>
    <name evidence="9" type="primary">pepT</name>
    <name evidence="13" type="ORF">SAMN05443428_12217</name>
</gene>
<dbReference type="STRING" id="1147123.SAMN05443428_12217"/>
<dbReference type="PIRSF" id="PIRSF037215">
    <property type="entry name" value="Peptidase_M20B"/>
    <property type="match status" value="1"/>
</dbReference>
<dbReference type="NCBIfam" id="NF009920">
    <property type="entry name" value="PRK13381.1"/>
    <property type="match status" value="1"/>
</dbReference>
<dbReference type="GO" id="GO:0045148">
    <property type="term" value="F:tripeptide aminopeptidase activity"/>
    <property type="evidence" value="ECO:0007669"/>
    <property type="project" value="UniProtKB-UniRule"/>
</dbReference>
<keyword evidence="7 9" id="KW-0862">Zinc</keyword>
<dbReference type="GO" id="GO:0005829">
    <property type="term" value="C:cytosol"/>
    <property type="evidence" value="ECO:0007669"/>
    <property type="project" value="TreeGrafter"/>
</dbReference>
<dbReference type="Pfam" id="PF07687">
    <property type="entry name" value="M20_dimer"/>
    <property type="match status" value="1"/>
</dbReference>
<evidence type="ECO:0000256" key="5">
    <source>
        <dbReference type="ARBA" id="ARBA00022723"/>
    </source>
</evidence>
<evidence type="ECO:0000256" key="9">
    <source>
        <dbReference type="HAMAP-Rule" id="MF_00550"/>
    </source>
</evidence>
<dbReference type="GO" id="GO:0008237">
    <property type="term" value="F:metallopeptidase activity"/>
    <property type="evidence" value="ECO:0007669"/>
    <property type="project" value="UniProtKB-KW"/>
</dbReference>
<feature type="active site" evidence="9 10">
    <location>
        <position position="80"/>
    </location>
</feature>
<comment type="function">
    <text evidence="9">Cleaves the N-terminal amino acid of tripeptides.</text>
</comment>
<dbReference type="SUPFAM" id="SSF53187">
    <property type="entry name" value="Zn-dependent exopeptidases"/>
    <property type="match status" value="1"/>
</dbReference>
<dbReference type="PANTHER" id="PTHR42994">
    <property type="entry name" value="PEPTIDASE T"/>
    <property type="match status" value="1"/>
</dbReference>
<feature type="binding site" evidence="9 11">
    <location>
        <position position="141"/>
    </location>
    <ligand>
        <name>Zn(2+)</name>
        <dbReference type="ChEBI" id="CHEBI:29105"/>
        <label>2</label>
    </ligand>
</feature>
<dbReference type="Pfam" id="PF01546">
    <property type="entry name" value="Peptidase_M20"/>
    <property type="match status" value="1"/>
</dbReference>
<keyword evidence="4 9" id="KW-0645">Protease</keyword>
<dbReference type="NCBIfam" id="NF003976">
    <property type="entry name" value="PRK05469.1"/>
    <property type="match status" value="1"/>
</dbReference>
<dbReference type="PANTHER" id="PTHR42994:SF1">
    <property type="entry name" value="PEPTIDASE T"/>
    <property type="match status" value="1"/>
</dbReference>
<accession>A0A1T4Y4F8</accession>
<evidence type="ECO:0000256" key="7">
    <source>
        <dbReference type="ARBA" id="ARBA00022833"/>
    </source>
</evidence>
<dbReference type="InterPro" id="IPR011650">
    <property type="entry name" value="Peptidase_M20_dimer"/>
</dbReference>
<comment type="catalytic activity">
    <reaction evidence="1 9">
        <text>Release of the N-terminal residue from a tripeptide.</text>
        <dbReference type="EC" id="3.4.11.4"/>
    </reaction>
</comment>